<feature type="transmembrane region" description="Helical" evidence="1">
    <location>
        <begin position="219"/>
        <end position="240"/>
    </location>
</feature>
<evidence type="ECO:0000313" key="2">
    <source>
        <dbReference type="EMBL" id="KAA8641977.1"/>
    </source>
</evidence>
<dbReference type="Proteomes" id="UP000324241">
    <property type="component" value="Unassembled WGS sequence"/>
</dbReference>
<dbReference type="EMBL" id="QUQM01000008">
    <property type="protein sequence ID" value="KAA8641977.1"/>
    <property type="molecule type" value="Genomic_DNA"/>
</dbReference>
<dbReference type="OrthoDB" id="10010954at2759"/>
<feature type="transmembrane region" description="Helical" evidence="1">
    <location>
        <begin position="77"/>
        <end position="96"/>
    </location>
</feature>
<feature type="transmembrane region" description="Helical" evidence="1">
    <location>
        <begin position="144"/>
        <end position="171"/>
    </location>
</feature>
<keyword evidence="1" id="KW-0472">Membrane</keyword>
<protein>
    <submittedName>
        <fullName evidence="2">Uncharacterized protein</fullName>
    </submittedName>
</protein>
<name>A0A5M9MG89_9EURO</name>
<accession>A0A5M9MG89</accession>
<dbReference type="RefSeq" id="XP_033421339.1">
    <property type="nucleotide sequence ID" value="XM_033575484.1"/>
</dbReference>
<keyword evidence="1" id="KW-0812">Transmembrane</keyword>
<evidence type="ECO:0000256" key="1">
    <source>
        <dbReference type="SAM" id="Phobius"/>
    </source>
</evidence>
<organism evidence="2 3">
    <name type="scientific">Aspergillus tanneri</name>
    <dbReference type="NCBI Taxonomy" id="1220188"/>
    <lineage>
        <taxon>Eukaryota</taxon>
        <taxon>Fungi</taxon>
        <taxon>Dikarya</taxon>
        <taxon>Ascomycota</taxon>
        <taxon>Pezizomycotina</taxon>
        <taxon>Eurotiomycetes</taxon>
        <taxon>Eurotiomycetidae</taxon>
        <taxon>Eurotiales</taxon>
        <taxon>Aspergillaceae</taxon>
        <taxon>Aspergillus</taxon>
        <taxon>Aspergillus subgen. Circumdati</taxon>
    </lineage>
</organism>
<evidence type="ECO:0000313" key="3">
    <source>
        <dbReference type="Proteomes" id="UP000324241"/>
    </source>
</evidence>
<proteinExistence type="predicted"/>
<feature type="transmembrane region" description="Helical" evidence="1">
    <location>
        <begin position="183"/>
        <end position="207"/>
    </location>
</feature>
<dbReference type="VEuPathDB" id="FungiDB:EYZ11_004248"/>
<reference evidence="2 3" key="1">
    <citation type="submission" date="2019-08" db="EMBL/GenBank/DDBJ databases">
        <title>The genome sequence of a newly discovered highly antifungal drug resistant Aspergillus species, Aspergillus tanneri NIH 1004.</title>
        <authorList>
            <person name="Mounaud S."/>
            <person name="Singh I."/>
            <person name="Joardar V."/>
            <person name="Pakala S."/>
            <person name="Pakala S."/>
            <person name="Venepally P."/>
            <person name="Chung J.K."/>
            <person name="Losada L."/>
            <person name="Nierman W.C."/>
        </authorList>
    </citation>
    <scope>NUCLEOTIDE SEQUENCE [LARGE SCALE GENOMIC DNA]</scope>
    <source>
        <strain evidence="2 3">NIH1004</strain>
    </source>
</reference>
<gene>
    <name evidence="2" type="ORF">ATNIH1004_010916</name>
</gene>
<comment type="caution">
    <text evidence="2">The sequence shown here is derived from an EMBL/GenBank/DDBJ whole genome shotgun (WGS) entry which is preliminary data.</text>
</comment>
<dbReference type="AlphaFoldDB" id="A0A5M9MG89"/>
<feature type="transmembrane region" description="Helical" evidence="1">
    <location>
        <begin position="23"/>
        <end position="45"/>
    </location>
</feature>
<sequence>MAITPFYRHPDTVAAHPEIISKIAPFSALIISVILVILFLVRYYVLEAFLIRRLYGSTYTNLSAVNQRGFINHHIAGATKILILFVAAYPFVKVIIGNSSFHTPYHLGSQVTMGGYLHRGGANARWHTAIAISLEPLREPDADIEFMLCTIWGVFDIISEFFPHVAIVLYRVYPQRHRFLSRVFLLSCITTAFGTLCETVVIMFLFGCLWQRWQIAFKVITPMLHAAFSAAQIHGSVVFWRMYRRQRRLLLEEANQHKELGETSERDESGDSTRTLNITGCRVAEV</sequence>
<keyword evidence="1" id="KW-1133">Transmembrane helix</keyword>
<dbReference type="GeneID" id="54333617"/>